<protein>
    <submittedName>
        <fullName evidence="1">Uncharacterized protein</fullName>
    </submittedName>
</protein>
<evidence type="ECO:0000313" key="1">
    <source>
        <dbReference type="EMBL" id="ANP38600.1"/>
    </source>
</evidence>
<dbReference type="AlphaFoldDB" id="A0A1B0ZWZ2"/>
<keyword evidence="2" id="KW-1185">Reference proteome</keyword>
<dbReference type="EMBL" id="CP015124">
    <property type="protein sequence ID" value="ANP38600.1"/>
    <property type="molecule type" value="Genomic_DNA"/>
</dbReference>
<name>A0A1B0ZWZ2_9RHOB</name>
<accession>A0A1B0ZWZ2</accession>
<gene>
    <name evidence="1" type="ORF">JL2886_03728</name>
</gene>
<proteinExistence type="predicted"/>
<organism evidence="1 2">
    <name type="scientific">Phaeobacter gallaeciensis</name>
    <dbReference type="NCBI Taxonomy" id="60890"/>
    <lineage>
        <taxon>Bacteria</taxon>
        <taxon>Pseudomonadati</taxon>
        <taxon>Pseudomonadota</taxon>
        <taxon>Alphaproteobacteria</taxon>
        <taxon>Rhodobacterales</taxon>
        <taxon>Roseobacteraceae</taxon>
        <taxon>Phaeobacter</taxon>
    </lineage>
</organism>
<sequence>MAQVLAFPTDRIRPQGGNLAVLSDTFARQRHSRENVFWLKENAELLNILECTGAEMPVAALAPFEAFYETAERRLSFFRQYYRFILSICLDLEDLGFAGGKGEEMAAWVEGSDLVDAELSDLQRAEARRLLARRGIMLDLPGLDQRLHDFIETSQTFALPNKKAGYELTHIVFYLSEYGRRDPRLSQAALRSLEYAGVVSFLDQDADLLAEVCIALRYAGGEVPMIWEDWLAAQTDGFAVIPQGFTGGGDDYHCYFVCNWLRGLSGGKAFDCRLPQGATHLKAPEGAGVLRSLSMALYEADVARGGDWALARDRLASGLDPAQRNVLAQAENSCACFGQFFEGFLRSGHAGRA</sequence>
<dbReference type="OrthoDB" id="7810029at2"/>
<dbReference type="PATRIC" id="fig|60890.4.peg.3635"/>
<dbReference type="Proteomes" id="UP000092565">
    <property type="component" value="Chromosome"/>
</dbReference>
<evidence type="ECO:0000313" key="2">
    <source>
        <dbReference type="Proteomes" id="UP000092565"/>
    </source>
</evidence>
<dbReference type="Pfam" id="PF21843">
    <property type="entry name" value="DUF6902"/>
    <property type="match status" value="1"/>
</dbReference>
<dbReference type="RefSeq" id="WP_065273232.1">
    <property type="nucleotide sequence ID" value="NZ_CP015124.1"/>
</dbReference>
<reference evidence="1 2" key="1">
    <citation type="submission" date="2016-04" db="EMBL/GenBank/DDBJ databases">
        <authorList>
            <person name="Evans L.H."/>
            <person name="Alamgir A."/>
            <person name="Owens N."/>
            <person name="Weber N.D."/>
            <person name="Virtaneva K."/>
            <person name="Barbian K."/>
            <person name="Babar A."/>
            <person name="Rosenke K."/>
        </authorList>
    </citation>
    <scope>NUCLEOTIDE SEQUENCE [LARGE SCALE GENOMIC DNA]</scope>
    <source>
        <strain evidence="1 2">JL2886</strain>
    </source>
</reference>
<dbReference type="InterPro" id="IPR054197">
    <property type="entry name" value="DUF6902"/>
</dbReference>